<keyword evidence="7" id="KW-0325">Glycoprotein</keyword>
<dbReference type="GO" id="GO:0016020">
    <property type="term" value="C:membrane"/>
    <property type="evidence" value="ECO:0007669"/>
    <property type="project" value="UniProtKB-SubCell"/>
</dbReference>
<dbReference type="CTD" id="8763"/>
<comment type="subcellular location">
    <subcellularLocation>
        <location evidence="1">Membrane</location>
        <topology evidence="1">Single-pass type I membrane protein</topology>
    </subcellularLocation>
</comment>
<dbReference type="PANTHER" id="PTHR11337">
    <property type="entry name" value="MUCIN/PORIMIN"/>
    <property type="match status" value="1"/>
</dbReference>
<feature type="signal peptide" evidence="10">
    <location>
        <begin position="1"/>
        <end position="32"/>
    </location>
</feature>
<keyword evidence="4 10" id="KW-0732">Signal</keyword>
<gene>
    <name evidence="12" type="primary">CD164</name>
</gene>
<keyword evidence="5 9" id="KW-1133">Transmembrane helix</keyword>
<evidence type="ECO:0000256" key="8">
    <source>
        <dbReference type="SAM" id="MobiDB-lite"/>
    </source>
</evidence>
<dbReference type="Proteomes" id="UP001190640">
    <property type="component" value="Chromosome 1"/>
</dbReference>
<proteinExistence type="inferred from homology"/>
<evidence type="ECO:0000256" key="9">
    <source>
        <dbReference type="SAM" id="Phobius"/>
    </source>
</evidence>
<dbReference type="Pfam" id="PF05283">
    <property type="entry name" value="MGC-24"/>
    <property type="match status" value="1"/>
</dbReference>
<organism evidence="11 12">
    <name type="scientific">Eublepharis macularius</name>
    <name type="common">Leopard gecko</name>
    <name type="synonym">Cyrtodactylus macularius</name>
    <dbReference type="NCBI Taxonomy" id="481883"/>
    <lineage>
        <taxon>Eukaryota</taxon>
        <taxon>Metazoa</taxon>
        <taxon>Chordata</taxon>
        <taxon>Craniata</taxon>
        <taxon>Vertebrata</taxon>
        <taxon>Euteleostomi</taxon>
        <taxon>Lepidosauria</taxon>
        <taxon>Squamata</taxon>
        <taxon>Bifurcata</taxon>
        <taxon>Gekkota</taxon>
        <taxon>Eublepharidae</taxon>
        <taxon>Eublepharinae</taxon>
        <taxon>Eublepharis</taxon>
    </lineage>
</organism>
<dbReference type="KEGG" id="emc:129330415"/>
<dbReference type="GO" id="GO:0005768">
    <property type="term" value="C:endosome"/>
    <property type="evidence" value="ECO:0007669"/>
    <property type="project" value="TreeGrafter"/>
</dbReference>
<dbReference type="RefSeq" id="XP_054836422.1">
    <property type="nucleotide sequence ID" value="XM_054980447.1"/>
</dbReference>
<evidence type="ECO:0000256" key="3">
    <source>
        <dbReference type="ARBA" id="ARBA00022692"/>
    </source>
</evidence>
<accession>A0AA97JDS7</accession>
<evidence type="ECO:0000256" key="10">
    <source>
        <dbReference type="SAM" id="SignalP"/>
    </source>
</evidence>
<keyword evidence="11" id="KW-1185">Reference proteome</keyword>
<dbReference type="PRINTS" id="PR01701">
    <property type="entry name" value="CD164ANTIGEN"/>
</dbReference>
<evidence type="ECO:0000313" key="11">
    <source>
        <dbReference type="Proteomes" id="UP001190640"/>
    </source>
</evidence>
<feature type="region of interest" description="Disordered" evidence="8">
    <location>
        <begin position="93"/>
        <end position="143"/>
    </location>
</feature>
<evidence type="ECO:0000313" key="12">
    <source>
        <dbReference type="RefSeq" id="XP_054836422.1"/>
    </source>
</evidence>
<feature type="chain" id="PRO_5041693411" evidence="10">
    <location>
        <begin position="33"/>
        <end position="183"/>
    </location>
</feature>
<evidence type="ECO:0000256" key="2">
    <source>
        <dbReference type="ARBA" id="ARBA00005341"/>
    </source>
</evidence>
<dbReference type="AlphaFoldDB" id="A0AA97JDS7"/>
<feature type="compositionally biased region" description="Low complexity" evidence="8">
    <location>
        <begin position="123"/>
        <end position="142"/>
    </location>
</feature>
<dbReference type="GO" id="GO:0005764">
    <property type="term" value="C:lysosome"/>
    <property type="evidence" value="ECO:0007669"/>
    <property type="project" value="TreeGrafter"/>
</dbReference>
<evidence type="ECO:0000256" key="6">
    <source>
        <dbReference type="ARBA" id="ARBA00023136"/>
    </source>
</evidence>
<sequence>MGSRRLSTPLGRALLLLVGLAFCLAYLSGVAAEREEAGCGSHSCSSCLNSTNSNSSCYWLECKEVNQSRCTNRTEEHANCTVYNHLEQCSTTPASTTASAPASTTTSTSAQGNTTHTVSPKVPTTSANTTVTTTTIPGTQPPRKSTFDASSFIGGIVLVLGLQAVIFFLYKFCKSKDQNYHTL</sequence>
<feature type="transmembrane region" description="Helical" evidence="9">
    <location>
        <begin position="149"/>
        <end position="170"/>
    </location>
</feature>
<keyword evidence="6 9" id="KW-0472">Membrane</keyword>
<evidence type="ECO:0000256" key="5">
    <source>
        <dbReference type="ARBA" id="ARBA00022989"/>
    </source>
</evidence>
<dbReference type="PANTHER" id="PTHR11337:SF12">
    <property type="entry name" value="SIALOMUCIN CORE PROTEIN 24"/>
    <property type="match status" value="1"/>
</dbReference>
<evidence type="ECO:0000256" key="4">
    <source>
        <dbReference type="ARBA" id="ARBA00022729"/>
    </source>
</evidence>
<reference evidence="12" key="1">
    <citation type="submission" date="2025-08" db="UniProtKB">
        <authorList>
            <consortium name="RefSeq"/>
        </authorList>
    </citation>
    <scope>IDENTIFICATION</scope>
    <source>
        <tissue evidence="12">Blood</tissue>
    </source>
</reference>
<name>A0AA97JDS7_EUBMA</name>
<keyword evidence="3 9" id="KW-0812">Transmembrane</keyword>
<evidence type="ECO:0000256" key="7">
    <source>
        <dbReference type="ARBA" id="ARBA00023180"/>
    </source>
</evidence>
<feature type="compositionally biased region" description="Low complexity" evidence="8">
    <location>
        <begin position="93"/>
        <end position="110"/>
    </location>
</feature>
<evidence type="ECO:0000256" key="1">
    <source>
        <dbReference type="ARBA" id="ARBA00004479"/>
    </source>
</evidence>
<protein>
    <submittedName>
        <fullName evidence="12">Sialomucin core protein 24</fullName>
    </submittedName>
</protein>
<comment type="similarity">
    <text evidence="2">Belongs to the CD164 family.</text>
</comment>
<dbReference type="GeneID" id="129330415"/>
<dbReference type="InterPro" id="IPR007947">
    <property type="entry name" value="CD164_MGC24"/>
</dbReference>